<dbReference type="Proteomes" id="UP000268829">
    <property type="component" value="Unassembled WGS sequence"/>
</dbReference>
<evidence type="ECO:0000313" key="2">
    <source>
        <dbReference type="Proteomes" id="UP000268829"/>
    </source>
</evidence>
<gene>
    <name evidence="1" type="ORF">EDM57_05160</name>
</gene>
<protein>
    <recommendedName>
        <fullName evidence="3">DUF2190 family protein</fullName>
    </recommendedName>
</protein>
<dbReference type="EMBL" id="RHHS01000013">
    <property type="protein sequence ID" value="RNB59532.1"/>
    <property type="molecule type" value="Genomic_DNA"/>
</dbReference>
<keyword evidence="2" id="KW-1185">Reference proteome</keyword>
<evidence type="ECO:0000313" key="1">
    <source>
        <dbReference type="EMBL" id="RNB59532.1"/>
    </source>
</evidence>
<dbReference type="AlphaFoldDB" id="A0A3M8B8A4"/>
<proteinExistence type="predicted"/>
<name>A0A3M8B8A4_9BACL</name>
<organism evidence="1 2">
    <name type="scientific">Brevibacillus gelatini</name>
    <dbReference type="NCBI Taxonomy" id="1655277"/>
    <lineage>
        <taxon>Bacteria</taxon>
        <taxon>Bacillati</taxon>
        <taxon>Bacillota</taxon>
        <taxon>Bacilli</taxon>
        <taxon>Bacillales</taxon>
        <taxon>Paenibacillaceae</taxon>
        <taxon>Brevibacillus</taxon>
    </lineage>
</organism>
<sequence>MLRNIITGSKVVEIYKVGSDLPRGSVVAKNLTTKVADKATTGSAETYLLDFDAQPTGCMSDVEISAYDSTMDTVKAGSLAILITPAVGSQWASDQVTATGLTAGDYLVADDGKLVKATTGQTSTYRYIGEYMDGNVKLHQFEVVFPHTV</sequence>
<dbReference type="RefSeq" id="WP_122903699.1">
    <property type="nucleotide sequence ID" value="NZ_RHHS01000013.1"/>
</dbReference>
<reference evidence="1 2" key="1">
    <citation type="submission" date="2018-10" db="EMBL/GenBank/DDBJ databases">
        <title>Phylogenomics of Brevibacillus.</title>
        <authorList>
            <person name="Dunlap C."/>
        </authorList>
    </citation>
    <scope>NUCLEOTIDE SEQUENCE [LARGE SCALE GENOMIC DNA]</scope>
    <source>
        <strain evidence="1 2">DSM 100115</strain>
    </source>
</reference>
<dbReference type="OrthoDB" id="2679331at2"/>
<comment type="caution">
    <text evidence="1">The sequence shown here is derived from an EMBL/GenBank/DDBJ whole genome shotgun (WGS) entry which is preliminary data.</text>
</comment>
<evidence type="ECO:0008006" key="3">
    <source>
        <dbReference type="Google" id="ProtNLM"/>
    </source>
</evidence>
<accession>A0A3M8B8A4</accession>